<protein>
    <submittedName>
        <fullName evidence="3">Uncharacterized protein</fullName>
    </submittedName>
</protein>
<dbReference type="EMBL" id="JAHXPT010000004">
    <property type="protein sequence ID" value="MBW6409917.1"/>
    <property type="molecule type" value="Genomic_DNA"/>
</dbReference>
<evidence type="ECO:0000313" key="4">
    <source>
        <dbReference type="Proteomes" id="UP001519921"/>
    </source>
</evidence>
<accession>A0ABS7AMP5</accession>
<sequence>MRVNYKKTFDIGKNIKIKIAKDSGITFITKYKENHISINKKGIRIYGENGIIKKQKQLWLFKKKKINIKEFKKLNLEKKIRTKNKKSIINEILLYDKNIKNGVKKYKIFKMNFWLMIIFLVIFRSMLMLVITGSILATYFSMMTFKFIKYKKIDSIIKQVAKELAFTNLYNEEKIIFLISQFKKEYGEESNEYKELKLLFSKFENTGKKIEKELNNLEIEDISYYLKKRNKESDINIIKEINNENEKDYNKLEFFTSKNKIDNRTINYTSSFDNNEVNNLAILYRKEETKSDGIKSINRAIEFFDDIDGKEKKERAIISTDNDKLTVYFYKKSSVL</sequence>
<dbReference type="Proteomes" id="UP001519921">
    <property type="component" value="Unassembled WGS sequence"/>
</dbReference>
<evidence type="ECO:0000256" key="2">
    <source>
        <dbReference type="SAM" id="Phobius"/>
    </source>
</evidence>
<reference evidence="3 4" key="1">
    <citation type="submission" date="2021-07" db="EMBL/GenBank/DDBJ databases">
        <title>Clostridium weizhouense sp. nov., an anaerobic bacterium isolated from activated sludge of Petroleum wastewater.</title>
        <authorList>
            <person name="Li Q."/>
        </authorList>
    </citation>
    <scope>NUCLEOTIDE SEQUENCE [LARGE SCALE GENOMIC DNA]</scope>
    <source>
        <strain evidence="3 4">YB-6</strain>
    </source>
</reference>
<dbReference type="RefSeq" id="WP_219778973.1">
    <property type="nucleotide sequence ID" value="NZ_JAHXPT010000004.1"/>
</dbReference>
<keyword evidence="2" id="KW-1133">Transmembrane helix</keyword>
<evidence type="ECO:0000313" key="3">
    <source>
        <dbReference type="EMBL" id="MBW6409917.1"/>
    </source>
</evidence>
<feature type="coiled-coil region" evidence="1">
    <location>
        <begin position="179"/>
        <end position="220"/>
    </location>
</feature>
<keyword evidence="2" id="KW-0472">Membrane</keyword>
<evidence type="ECO:0000256" key="1">
    <source>
        <dbReference type="SAM" id="Coils"/>
    </source>
</evidence>
<name>A0ABS7AMP5_9CLOT</name>
<keyword evidence="1" id="KW-0175">Coiled coil</keyword>
<comment type="caution">
    <text evidence="3">The sequence shown here is derived from an EMBL/GenBank/DDBJ whole genome shotgun (WGS) entry which is preliminary data.</text>
</comment>
<feature type="transmembrane region" description="Helical" evidence="2">
    <location>
        <begin position="113"/>
        <end position="140"/>
    </location>
</feature>
<keyword evidence="4" id="KW-1185">Reference proteome</keyword>
<keyword evidence="2" id="KW-0812">Transmembrane</keyword>
<gene>
    <name evidence="3" type="ORF">KYD98_07410</name>
</gene>
<organism evidence="3 4">
    <name type="scientific">Clostridium weizhouense</name>
    <dbReference type="NCBI Taxonomy" id="2859781"/>
    <lineage>
        <taxon>Bacteria</taxon>
        <taxon>Bacillati</taxon>
        <taxon>Bacillota</taxon>
        <taxon>Clostridia</taxon>
        <taxon>Eubacteriales</taxon>
        <taxon>Clostridiaceae</taxon>
        <taxon>Clostridium</taxon>
    </lineage>
</organism>
<proteinExistence type="predicted"/>